<reference evidence="4" key="1">
    <citation type="journal article" date="2020" name="mSystems">
        <title>Genome- and Community-Level Interaction Insights into Carbon Utilization and Element Cycling Functions of Hydrothermarchaeota in Hydrothermal Sediment.</title>
        <authorList>
            <person name="Zhou Z."/>
            <person name="Liu Y."/>
            <person name="Xu W."/>
            <person name="Pan J."/>
            <person name="Luo Z.H."/>
            <person name="Li M."/>
        </authorList>
    </citation>
    <scope>NUCLEOTIDE SEQUENCE [LARGE SCALE GENOMIC DNA]</scope>
    <source>
        <strain evidence="4">SpSt-1235</strain>
    </source>
</reference>
<organism evidence="4">
    <name type="scientific">Salinimicrobium catena</name>
    <dbReference type="NCBI Taxonomy" id="390640"/>
    <lineage>
        <taxon>Bacteria</taxon>
        <taxon>Pseudomonadati</taxon>
        <taxon>Bacteroidota</taxon>
        <taxon>Flavobacteriia</taxon>
        <taxon>Flavobacteriales</taxon>
        <taxon>Flavobacteriaceae</taxon>
        <taxon>Salinimicrobium</taxon>
    </lineage>
</organism>
<dbReference type="InterPro" id="IPR029044">
    <property type="entry name" value="Nucleotide-diphossugar_trans"/>
</dbReference>
<evidence type="ECO:0000259" key="3">
    <source>
        <dbReference type="Pfam" id="PF02709"/>
    </source>
</evidence>
<dbReference type="Pfam" id="PF00535">
    <property type="entry name" value="Glycos_transf_2"/>
    <property type="match status" value="1"/>
</dbReference>
<name>A0A7C2R6S5_9FLAO</name>
<dbReference type="InterPro" id="IPR050834">
    <property type="entry name" value="Glycosyltransf_2"/>
</dbReference>
<dbReference type="GO" id="GO:0016740">
    <property type="term" value="F:transferase activity"/>
    <property type="evidence" value="ECO:0007669"/>
    <property type="project" value="UniProtKB-KW"/>
</dbReference>
<evidence type="ECO:0000256" key="1">
    <source>
        <dbReference type="ARBA" id="ARBA00022679"/>
    </source>
</evidence>
<keyword evidence="1" id="KW-0808">Transferase</keyword>
<proteinExistence type="predicted"/>
<feature type="domain" description="Glycosyltransferase 2-like" evidence="2">
    <location>
        <begin position="6"/>
        <end position="140"/>
    </location>
</feature>
<evidence type="ECO:0000313" key="4">
    <source>
        <dbReference type="EMBL" id="HER40227.1"/>
    </source>
</evidence>
<accession>A0A7C2R6S5</accession>
<dbReference type="PANTHER" id="PTHR43685:SF3">
    <property type="entry name" value="SLR2126 PROTEIN"/>
    <property type="match status" value="1"/>
</dbReference>
<comment type="caution">
    <text evidence="4">The sequence shown here is derived from an EMBL/GenBank/DDBJ whole genome shotgun (WGS) entry which is preliminary data.</text>
</comment>
<dbReference type="CDD" id="cd06420">
    <property type="entry name" value="GT2_Chondriotin_Pol_N"/>
    <property type="match status" value="1"/>
</dbReference>
<dbReference type="AlphaFoldDB" id="A0A7C2R6S5"/>
<dbReference type="Pfam" id="PF02709">
    <property type="entry name" value="Glyco_transf_7C"/>
    <property type="match status" value="1"/>
</dbReference>
<gene>
    <name evidence="4" type="ORF">ENO10_03310</name>
</gene>
<dbReference type="SUPFAM" id="SSF53448">
    <property type="entry name" value="Nucleotide-diphospho-sugar transferases"/>
    <property type="match status" value="1"/>
</dbReference>
<dbReference type="InterPro" id="IPR027791">
    <property type="entry name" value="Galactosyl_T_C"/>
</dbReference>
<evidence type="ECO:0000259" key="2">
    <source>
        <dbReference type="Pfam" id="PF00535"/>
    </source>
</evidence>
<dbReference type="PANTHER" id="PTHR43685">
    <property type="entry name" value="GLYCOSYLTRANSFERASE"/>
    <property type="match status" value="1"/>
</dbReference>
<dbReference type="Proteomes" id="UP000885753">
    <property type="component" value="Unassembled WGS sequence"/>
</dbReference>
<protein>
    <submittedName>
        <fullName evidence="4">Glycosyltransferase</fullName>
    </submittedName>
</protein>
<feature type="domain" description="Galactosyltransferase C-terminal" evidence="3">
    <location>
        <begin position="167"/>
        <end position="227"/>
    </location>
</feature>
<sequence length="270" mass="31017">MKVALLISTYNWPEALRSVLVSVGDQSRIPDEILIADDGSGKETERVIENFKATINLPIQHVWQEDKGFRKSAILNKAMAATGADYIIQVDGDCILHPNFIEDHLSNIEEGNFLYGSRVNINPGAVKEVLDMETPKFSFFSAAIKNKSRNLRIPLFQKLYGPKTHFSSKTRGCNLSYWRKDFIAVNGYDETMEGWGREDSEFVIRLLNNKIKGKRLRYGGIVYHIYHPEKSREFLERNSEIQKRTIAEKKVWCREGVDKYLPKNSNEKPS</sequence>
<dbReference type="EMBL" id="DSEE01000242">
    <property type="protein sequence ID" value="HER40227.1"/>
    <property type="molecule type" value="Genomic_DNA"/>
</dbReference>
<dbReference type="InterPro" id="IPR001173">
    <property type="entry name" value="Glyco_trans_2-like"/>
</dbReference>
<dbReference type="Gene3D" id="3.90.550.10">
    <property type="entry name" value="Spore Coat Polysaccharide Biosynthesis Protein SpsA, Chain A"/>
    <property type="match status" value="1"/>
</dbReference>